<proteinExistence type="predicted"/>
<gene>
    <name evidence="1" type="ORF">IE53DRAFT_389919</name>
</gene>
<reference evidence="1 2" key="1">
    <citation type="journal article" date="2018" name="Mol. Biol. Evol.">
        <title>Broad Genomic Sampling Reveals a Smut Pathogenic Ancestry of the Fungal Clade Ustilaginomycotina.</title>
        <authorList>
            <person name="Kijpornyongpan T."/>
            <person name="Mondo S.J."/>
            <person name="Barry K."/>
            <person name="Sandor L."/>
            <person name="Lee J."/>
            <person name="Lipzen A."/>
            <person name="Pangilinan J."/>
            <person name="LaButti K."/>
            <person name="Hainaut M."/>
            <person name="Henrissat B."/>
            <person name="Grigoriev I.V."/>
            <person name="Spatafora J.W."/>
            <person name="Aime M.C."/>
        </authorList>
    </citation>
    <scope>NUCLEOTIDE SEQUENCE [LARGE SCALE GENOMIC DNA]</scope>
    <source>
        <strain evidence="1 2">SA 807</strain>
    </source>
</reference>
<accession>A0ACD0NQ88</accession>
<evidence type="ECO:0000313" key="1">
    <source>
        <dbReference type="EMBL" id="PWN47925.1"/>
    </source>
</evidence>
<sequence>MARLAGLLFLSCLAAWLFTSRAGPVVHSTPALSLNFFDDAASPTVSSSSSVSASPYYPLAYTAPKEFPTSAFKSYYNDPTGTSEEPRPAITDVAHRTYYPDSLANPTMLPTGVPASEAVFPLPSGKPQPRIDYASQAKANITAILRNGTQPACRKCLDSLRVGQRLARKEPESVPRVLTELCEAFKFKSDAATCQSTYSASVLGSIYAQVLSYADFDSEQSTDGQYICYMVLGASISECPLPTPRELDDEFLDEWFGGREKRVAPELPETRTRRGPGEKTKDGSNLRVLHMSDIHVDPRYFVGGEAGCTNGQCCRYDSYNGTLVDTKTHPFVPGTLGASNTSRPASYWGDFHCDSPWPLVLAALGSVKSLNGGKEVDMTLFTGDMVTHDEADHVSRELVTYTQQAVFDLMRAYLGKGPVFSAIGNHDSAPSDAASQHSLPDGRGGQLSWDWNNVARLWEAEGWFSHSEAEQARSHYAGYSVNPRKGLRIITINTDFWYRGNVFNYIHSRDPDRSGSLRFLTEELFRAEAKGEKVWIVGHVLTGWDGSNPLDNPTNLFYHIVDRFSPNTIAHIFFGHTHEDQFNLFYGVGGGNNLTTPSTLTSNAKMVSFMAPSITPGSNVNPSLRIMEIDPETYQVMDWHQYYANVQDFTGRDPNPPVFRHLYSAREEYGNFSSLSSSSSSSSSSSPHLEEGGRWPDSSPLNATFWSSLTEEMELRSQLVQTFTVNQGRNSIHSPPCVTEECVRAKICYMRSGSASIGKLCPQGYGSVQSGG</sequence>
<name>A0ACD0NQ88_9BASI</name>
<organism evidence="1 2">
    <name type="scientific">Violaceomyces palustris</name>
    <dbReference type="NCBI Taxonomy" id="1673888"/>
    <lineage>
        <taxon>Eukaryota</taxon>
        <taxon>Fungi</taxon>
        <taxon>Dikarya</taxon>
        <taxon>Basidiomycota</taxon>
        <taxon>Ustilaginomycotina</taxon>
        <taxon>Ustilaginomycetes</taxon>
        <taxon>Violaceomycetales</taxon>
        <taxon>Violaceomycetaceae</taxon>
        <taxon>Violaceomyces</taxon>
    </lineage>
</organism>
<dbReference type="EMBL" id="KZ820306">
    <property type="protein sequence ID" value="PWN47925.1"/>
    <property type="molecule type" value="Genomic_DNA"/>
</dbReference>
<dbReference type="Proteomes" id="UP000245626">
    <property type="component" value="Unassembled WGS sequence"/>
</dbReference>
<protein>
    <submittedName>
        <fullName evidence="1">Sphingomyelin phosphodiesterase</fullName>
    </submittedName>
</protein>
<keyword evidence="2" id="KW-1185">Reference proteome</keyword>
<evidence type="ECO:0000313" key="2">
    <source>
        <dbReference type="Proteomes" id="UP000245626"/>
    </source>
</evidence>